<proteinExistence type="predicted"/>
<name>A0A914M4X8_MELIC</name>
<dbReference type="WBParaSite" id="Minc3s01001g19749">
    <property type="protein sequence ID" value="Minc3s01001g19749"/>
    <property type="gene ID" value="Minc3s01001g19749"/>
</dbReference>
<keyword evidence="1" id="KW-1185">Reference proteome</keyword>
<organism evidence="1 2">
    <name type="scientific">Meloidogyne incognita</name>
    <name type="common">Southern root-knot nematode worm</name>
    <name type="synonym">Oxyuris incognita</name>
    <dbReference type="NCBI Taxonomy" id="6306"/>
    <lineage>
        <taxon>Eukaryota</taxon>
        <taxon>Metazoa</taxon>
        <taxon>Ecdysozoa</taxon>
        <taxon>Nematoda</taxon>
        <taxon>Chromadorea</taxon>
        <taxon>Rhabditida</taxon>
        <taxon>Tylenchina</taxon>
        <taxon>Tylenchomorpha</taxon>
        <taxon>Tylenchoidea</taxon>
        <taxon>Meloidogynidae</taxon>
        <taxon>Meloidogyninae</taxon>
        <taxon>Meloidogyne</taxon>
        <taxon>Meloidogyne incognita group</taxon>
    </lineage>
</organism>
<protein>
    <submittedName>
        <fullName evidence="2">Candidate secreted effector</fullName>
    </submittedName>
</protein>
<reference evidence="2" key="1">
    <citation type="submission" date="2022-11" db="UniProtKB">
        <authorList>
            <consortium name="WormBaseParasite"/>
        </authorList>
    </citation>
    <scope>IDENTIFICATION</scope>
</reference>
<accession>A0A914M4X8</accession>
<sequence>MISFNSIDLSDICQIHLLFSLITRYPSNALNLFKSSNMLLNCDWMSTHQNECPCLIN</sequence>
<dbReference type="Proteomes" id="UP000887563">
    <property type="component" value="Unplaced"/>
</dbReference>
<evidence type="ECO:0000313" key="2">
    <source>
        <dbReference type="WBParaSite" id="Minc3s01001g19749"/>
    </source>
</evidence>
<dbReference type="AlphaFoldDB" id="A0A914M4X8"/>
<evidence type="ECO:0000313" key="1">
    <source>
        <dbReference type="Proteomes" id="UP000887563"/>
    </source>
</evidence>